<dbReference type="InterPro" id="IPR038694">
    <property type="entry name" value="DUF427_sf"/>
</dbReference>
<reference evidence="2" key="1">
    <citation type="journal article" date="2020" name="Stud. Mycol.">
        <title>101 Dothideomycetes genomes: a test case for predicting lifestyles and emergence of pathogens.</title>
        <authorList>
            <person name="Haridas S."/>
            <person name="Albert R."/>
            <person name="Binder M."/>
            <person name="Bloem J."/>
            <person name="Labutti K."/>
            <person name="Salamov A."/>
            <person name="Andreopoulos B."/>
            <person name="Baker S."/>
            <person name="Barry K."/>
            <person name="Bills G."/>
            <person name="Bluhm B."/>
            <person name="Cannon C."/>
            <person name="Castanera R."/>
            <person name="Culley D."/>
            <person name="Daum C."/>
            <person name="Ezra D."/>
            <person name="Gonzalez J."/>
            <person name="Henrissat B."/>
            <person name="Kuo A."/>
            <person name="Liang C."/>
            <person name="Lipzen A."/>
            <person name="Lutzoni F."/>
            <person name="Magnuson J."/>
            <person name="Mondo S."/>
            <person name="Nolan M."/>
            <person name="Ohm R."/>
            <person name="Pangilinan J."/>
            <person name="Park H.-J."/>
            <person name="Ramirez L."/>
            <person name="Alfaro M."/>
            <person name="Sun H."/>
            <person name="Tritt A."/>
            <person name="Yoshinaga Y."/>
            <person name="Zwiers L.-H."/>
            <person name="Turgeon B."/>
            <person name="Goodwin S."/>
            <person name="Spatafora J."/>
            <person name="Crous P."/>
            <person name="Grigoriev I."/>
        </authorList>
    </citation>
    <scope>NUCLEOTIDE SEQUENCE</scope>
    <source>
        <strain evidence="2">CBS 133067</strain>
    </source>
</reference>
<evidence type="ECO:0000259" key="1">
    <source>
        <dbReference type="Pfam" id="PF04248"/>
    </source>
</evidence>
<feature type="domain" description="DUF427" evidence="1">
    <location>
        <begin position="27"/>
        <end position="80"/>
    </location>
</feature>
<evidence type="ECO:0000313" key="3">
    <source>
        <dbReference type="Proteomes" id="UP000799772"/>
    </source>
</evidence>
<gene>
    <name evidence="2" type="ORF">NA57DRAFT_79412</name>
</gene>
<accession>A0A9P4IAI0</accession>
<proteinExistence type="predicted"/>
<comment type="caution">
    <text evidence="2">The sequence shown here is derived from an EMBL/GenBank/DDBJ whole genome shotgun (WGS) entry which is preliminary data.</text>
</comment>
<dbReference type="AlphaFoldDB" id="A0A9P4IAI0"/>
<dbReference type="InterPro" id="IPR007361">
    <property type="entry name" value="DUF427"/>
</dbReference>
<organism evidence="2 3">
    <name type="scientific">Rhizodiscina lignyota</name>
    <dbReference type="NCBI Taxonomy" id="1504668"/>
    <lineage>
        <taxon>Eukaryota</taxon>
        <taxon>Fungi</taxon>
        <taxon>Dikarya</taxon>
        <taxon>Ascomycota</taxon>
        <taxon>Pezizomycotina</taxon>
        <taxon>Dothideomycetes</taxon>
        <taxon>Pleosporomycetidae</taxon>
        <taxon>Aulographales</taxon>
        <taxon>Rhizodiscinaceae</taxon>
        <taxon>Rhizodiscina</taxon>
    </lineage>
</organism>
<sequence>MTEGIIKLNGVSITDWLDSYGKGDGGYYAQRKDVESMLEKYYTSSDKTTKDRKYGTARFYHIDVGSKRVENCAWYYDDAEAGDRKGLIFFRVTRCGDPGNPHMDTFEEPEGDGVSLEECWFG</sequence>
<keyword evidence="3" id="KW-1185">Reference proteome</keyword>
<evidence type="ECO:0000313" key="2">
    <source>
        <dbReference type="EMBL" id="KAF2095700.1"/>
    </source>
</evidence>
<dbReference type="Gene3D" id="2.170.150.40">
    <property type="entry name" value="Domain of unknown function (DUF427)"/>
    <property type="match status" value="1"/>
</dbReference>
<protein>
    <recommendedName>
        <fullName evidence="1">DUF427 domain-containing protein</fullName>
    </recommendedName>
</protein>
<dbReference type="OrthoDB" id="10454966at2759"/>
<dbReference type="EMBL" id="ML978131">
    <property type="protein sequence ID" value="KAF2095700.1"/>
    <property type="molecule type" value="Genomic_DNA"/>
</dbReference>
<dbReference type="Proteomes" id="UP000799772">
    <property type="component" value="Unassembled WGS sequence"/>
</dbReference>
<dbReference type="Pfam" id="PF04248">
    <property type="entry name" value="NTP_transf_9"/>
    <property type="match status" value="1"/>
</dbReference>
<name>A0A9P4IAI0_9PEZI</name>